<name>A0A1Y1S1Q0_9SPIO</name>
<accession>A0A1Y1S1Q0</accession>
<protein>
    <submittedName>
        <fullName evidence="1">Uncharacterized protein</fullName>
    </submittedName>
</protein>
<keyword evidence="2" id="KW-1185">Reference proteome</keyword>
<dbReference type="Proteomes" id="UP000192343">
    <property type="component" value="Unassembled WGS sequence"/>
</dbReference>
<comment type="caution">
    <text evidence="1">The sequence shown here is derived from an EMBL/GenBank/DDBJ whole genome shotgun (WGS) entry which is preliminary data.</text>
</comment>
<dbReference type="EMBL" id="MWQY01000003">
    <property type="protein sequence ID" value="ORC37367.1"/>
    <property type="molecule type" value="Genomic_DNA"/>
</dbReference>
<evidence type="ECO:0000313" key="1">
    <source>
        <dbReference type="EMBL" id="ORC37367.1"/>
    </source>
</evidence>
<proteinExistence type="predicted"/>
<organism evidence="1 2">
    <name type="scientific">Marispirochaeta aestuarii</name>
    <dbReference type="NCBI Taxonomy" id="1963862"/>
    <lineage>
        <taxon>Bacteria</taxon>
        <taxon>Pseudomonadati</taxon>
        <taxon>Spirochaetota</taxon>
        <taxon>Spirochaetia</taxon>
        <taxon>Spirochaetales</taxon>
        <taxon>Spirochaetaceae</taxon>
        <taxon>Marispirochaeta</taxon>
    </lineage>
</organism>
<dbReference type="AlphaFoldDB" id="A0A1Y1S1Q0"/>
<reference evidence="1 2" key="1">
    <citation type="submission" date="2017-03" db="EMBL/GenBank/DDBJ databases">
        <title>Draft Genome sequence of Marispirochaeta sp. strain JC444.</title>
        <authorList>
            <person name="Shivani Y."/>
            <person name="Subhash Y."/>
            <person name="Sasikala C."/>
            <person name="Ramana C."/>
        </authorList>
    </citation>
    <scope>NUCLEOTIDE SEQUENCE [LARGE SCALE GENOMIC DNA]</scope>
    <source>
        <strain evidence="1 2">JC444</strain>
    </source>
</reference>
<evidence type="ECO:0000313" key="2">
    <source>
        <dbReference type="Proteomes" id="UP000192343"/>
    </source>
</evidence>
<gene>
    <name evidence="1" type="ORF">B4O97_04020</name>
</gene>
<dbReference type="RefSeq" id="WP_083048570.1">
    <property type="nucleotide sequence ID" value="NZ_MWQY01000003.1"/>
</dbReference>
<sequence>MDWMISWLIDLHLKQSGAFFSSLPIEDQCSIAHALGNIKAGNAMIHSLSNGNRVIIGKDRCCRPQVVPAEQIMTLLALKQKRQEDAVSEK</sequence>
<dbReference type="STRING" id="1963862.B4O97_04020"/>